<gene>
    <name evidence="2" type="ORF">DRF60_02790</name>
</gene>
<evidence type="ECO:0000313" key="2">
    <source>
        <dbReference type="EMBL" id="REC79928.1"/>
    </source>
</evidence>
<sequence>MNRIYTGILFLTASFFLSAQQLKKEDITGFWKLKESGFYENKKKVVKDFDNCRLMRNYSIRDDGFAIYNYMEGSSGNCMPSEPRLSFWKIVDDRLQFYVEGQILEEVTVTFNKDKTVVFSTYRPEYTKVDGDALAEKIMNTVHYDILEKQY</sequence>
<dbReference type="Pfam" id="PF13648">
    <property type="entry name" value="Lipocalin_4"/>
    <property type="match status" value="1"/>
</dbReference>
<dbReference type="EMBL" id="QNUH01000002">
    <property type="protein sequence ID" value="REC79928.1"/>
    <property type="molecule type" value="Genomic_DNA"/>
</dbReference>
<dbReference type="OrthoDB" id="709567at2"/>
<dbReference type="InterPro" id="IPR024311">
    <property type="entry name" value="Lipocalin-like"/>
</dbReference>
<dbReference type="Proteomes" id="UP000257030">
    <property type="component" value="Unassembled WGS sequence"/>
</dbReference>
<comment type="caution">
    <text evidence="2">The sequence shown here is derived from an EMBL/GenBank/DDBJ whole genome shotgun (WGS) entry which is preliminary data.</text>
</comment>
<organism evidence="2 3">
    <name type="scientific">Chryseobacterium elymi</name>
    <dbReference type="NCBI Taxonomy" id="395936"/>
    <lineage>
        <taxon>Bacteria</taxon>
        <taxon>Pseudomonadati</taxon>
        <taxon>Bacteroidota</taxon>
        <taxon>Flavobacteriia</taxon>
        <taxon>Flavobacteriales</taxon>
        <taxon>Weeksellaceae</taxon>
        <taxon>Chryseobacterium group</taxon>
        <taxon>Chryseobacterium</taxon>
    </lineage>
</organism>
<reference evidence="2 3" key="1">
    <citation type="journal article" date="2010" name="Syst. Appl. Microbiol.">
        <title>Four new species of Chryseobacterium from the rhizosphere of coastal sand dune plants, Chryseobacterium elymi sp. nov., Chryseobacterium hagamense sp. nov., Chryseobacterium lathyri sp. nov. and Chryseobacterium rhizosphaerae sp. nov.</title>
        <authorList>
            <person name="Cho S.H."/>
            <person name="Lee K.S."/>
            <person name="Shin D.S."/>
            <person name="Han J.H."/>
            <person name="Park K.S."/>
            <person name="Lee C.H."/>
            <person name="Park K.H."/>
            <person name="Kim S.B."/>
        </authorList>
    </citation>
    <scope>NUCLEOTIDE SEQUENCE [LARGE SCALE GENOMIC DNA]</scope>
    <source>
        <strain evidence="2 3">KCTC 22547</strain>
    </source>
</reference>
<dbReference type="AlphaFoldDB" id="A0A3D9DPJ6"/>
<dbReference type="RefSeq" id="WP_116010615.1">
    <property type="nucleotide sequence ID" value="NZ_QNUH01000002.1"/>
</dbReference>
<proteinExistence type="predicted"/>
<protein>
    <recommendedName>
        <fullName evidence="1">Lipocalin-like domain-containing protein</fullName>
    </recommendedName>
</protein>
<keyword evidence="3" id="KW-1185">Reference proteome</keyword>
<accession>A0A3D9DPJ6</accession>
<evidence type="ECO:0000259" key="1">
    <source>
        <dbReference type="Pfam" id="PF13648"/>
    </source>
</evidence>
<evidence type="ECO:0000313" key="3">
    <source>
        <dbReference type="Proteomes" id="UP000257030"/>
    </source>
</evidence>
<name>A0A3D9DPJ6_9FLAO</name>
<feature type="domain" description="Lipocalin-like" evidence="1">
    <location>
        <begin position="27"/>
        <end position="115"/>
    </location>
</feature>